<dbReference type="RefSeq" id="WP_160900550.1">
    <property type="nucleotide sequence ID" value="NZ_CP102850.1"/>
</dbReference>
<protein>
    <recommendedName>
        <fullName evidence="1">Alpha/beta hydrolase domain-containing protein</fullName>
    </recommendedName>
</protein>
<proteinExistence type="predicted"/>
<name>A0A6L7GLL5_9ACTN</name>
<reference evidence="2 3" key="1">
    <citation type="submission" date="2019-11" db="EMBL/GenBank/DDBJ databases">
        <title>Gordonia sp. nov., a novel actinobacterium isolated from mangrove soil in Hainan.</title>
        <authorList>
            <person name="Huang X."/>
            <person name="Xie Y."/>
            <person name="Chu X."/>
            <person name="Xiao K."/>
        </authorList>
    </citation>
    <scope>NUCLEOTIDE SEQUENCE [LARGE SCALE GENOMIC DNA]</scope>
    <source>
        <strain evidence="2 3">HNM0687</strain>
    </source>
</reference>
<evidence type="ECO:0000313" key="3">
    <source>
        <dbReference type="Proteomes" id="UP000475545"/>
    </source>
</evidence>
<dbReference type="Pfam" id="PF20091">
    <property type="entry name" value="Abhydrolase_10"/>
    <property type="match status" value="1"/>
</dbReference>
<organism evidence="2 3">
    <name type="scientific">Gordonia mangrovi</name>
    <dbReference type="NCBI Taxonomy" id="2665643"/>
    <lineage>
        <taxon>Bacteria</taxon>
        <taxon>Bacillati</taxon>
        <taxon>Actinomycetota</taxon>
        <taxon>Actinomycetes</taxon>
        <taxon>Mycobacteriales</taxon>
        <taxon>Gordoniaceae</taxon>
        <taxon>Gordonia</taxon>
    </lineage>
</organism>
<dbReference type="InterPro" id="IPR045394">
    <property type="entry name" value="Abhydrolase_dom"/>
</dbReference>
<dbReference type="Proteomes" id="UP000475545">
    <property type="component" value="Unassembled WGS sequence"/>
</dbReference>
<dbReference type="AlphaFoldDB" id="A0A6L7GLL5"/>
<accession>A0A6L7GLL5</accession>
<evidence type="ECO:0000259" key="1">
    <source>
        <dbReference type="Pfam" id="PF20091"/>
    </source>
</evidence>
<feature type="domain" description="Alpha/beta hydrolase" evidence="1">
    <location>
        <begin position="27"/>
        <end position="450"/>
    </location>
</feature>
<comment type="caution">
    <text evidence="2">The sequence shown here is derived from an EMBL/GenBank/DDBJ whole genome shotgun (WGS) entry which is preliminary data.</text>
</comment>
<evidence type="ECO:0000313" key="2">
    <source>
        <dbReference type="EMBL" id="MXP20403.1"/>
    </source>
</evidence>
<dbReference type="EMBL" id="WMBR01000001">
    <property type="protein sequence ID" value="MXP20403.1"/>
    <property type="molecule type" value="Genomic_DNA"/>
</dbReference>
<keyword evidence="3" id="KW-1185">Reference proteome</keyword>
<gene>
    <name evidence="2" type="ORF">GIY30_03410</name>
</gene>
<sequence>MRPRRHQVAPPVDFVELIGGGGCSVVSAVAGPDLRVHGYRETEYAVSGVARHLTPSGLDGVIELDSAAFTTRALLRRPIAGAHFNGTVVVEWLNVSSGSDAAPEYAYLAEELVRGGYAWLGVSAQYTGIAGGDGSVGMSVGGGPRGLAAKDPERYGALTHPGDAYCFDIFGAVCAALRSPSGSDHPLTGLPVRQVLAAGESQSAMALTTYANRVAGHHDAVDGILIHSRAAAEMPFGEPGCGVDIDRVFDGTPATIADSAPVPVFVVQTETDVLTNFMSVRSRQPDTDRLRIWEIAGTAHADFHQIGPYEHMLGCPTPVNRGQQRFVLRAALRHLTTWTAGGTPPPIAGPLAVDALDTPSPRFALDELGNVLGGVRSPSVEAATQVLSGIVTGDVARICVLFGSTTPADPDVLAKRYLDTDDYLARYRSATDAMIGAGYALEEDREEILADARPDLIPARSAVG</sequence>